<feature type="region of interest" description="Disordered" evidence="1">
    <location>
        <begin position="43"/>
        <end position="80"/>
    </location>
</feature>
<dbReference type="AlphaFoldDB" id="A0AAV4NP33"/>
<name>A0AAV4NP33_CAEEX</name>
<protein>
    <submittedName>
        <fullName evidence="2">Uncharacterized protein</fullName>
    </submittedName>
</protein>
<gene>
    <name evidence="2" type="ORF">CEXT_188931</name>
</gene>
<dbReference type="EMBL" id="BPLR01021115">
    <property type="protein sequence ID" value="GIX86149.1"/>
    <property type="molecule type" value="Genomic_DNA"/>
</dbReference>
<comment type="caution">
    <text evidence="2">The sequence shown here is derived from an EMBL/GenBank/DDBJ whole genome shotgun (WGS) entry which is preliminary data.</text>
</comment>
<evidence type="ECO:0000313" key="2">
    <source>
        <dbReference type="EMBL" id="GIX86149.1"/>
    </source>
</evidence>
<accession>A0AAV4NP33</accession>
<organism evidence="2 3">
    <name type="scientific">Caerostris extrusa</name>
    <name type="common">Bark spider</name>
    <name type="synonym">Caerostris bankana</name>
    <dbReference type="NCBI Taxonomy" id="172846"/>
    <lineage>
        <taxon>Eukaryota</taxon>
        <taxon>Metazoa</taxon>
        <taxon>Ecdysozoa</taxon>
        <taxon>Arthropoda</taxon>
        <taxon>Chelicerata</taxon>
        <taxon>Arachnida</taxon>
        <taxon>Araneae</taxon>
        <taxon>Araneomorphae</taxon>
        <taxon>Entelegynae</taxon>
        <taxon>Araneoidea</taxon>
        <taxon>Araneidae</taxon>
        <taxon>Caerostris</taxon>
    </lineage>
</organism>
<feature type="compositionally biased region" description="Basic residues" evidence="1">
    <location>
        <begin position="50"/>
        <end position="60"/>
    </location>
</feature>
<proteinExistence type="predicted"/>
<sequence length="80" mass="8831">MTSKETTIPLSPPSPQAWVERPYLWGGGGSISSAEGYVGHVTADRAPSGRSRRHSWKRPKRVDPVSSGDFRNRLTPVWAN</sequence>
<keyword evidence="3" id="KW-1185">Reference proteome</keyword>
<evidence type="ECO:0000256" key="1">
    <source>
        <dbReference type="SAM" id="MobiDB-lite"/>
    </source>
</evidence>
<reference evidence="2 3" key="1">
    <citation type="submission" date="2021-06" db="EMBL/GenBank/DDBJ databases">
        <title>Caerostris extrusa draft genome.</title>
        <authorList>
            <person name="Kono N."/>
            <person name="Arakawa K."/>
        </authorList>
    </citation>
    <scope>NUCLEOTIDE SEQUENCE [LARGE SCALE GENOMIC DNA]</scope>
</reference>
<evidence type="ECO:0000313" key="3">
    <source>
        <dbReference type="Proteomes" id="UP001054945"/>
    </source>
</evidence>
<dbReference type="Proteomes" id="UP001054945">
    <property type="component" value="Unassembled WGS sequence"/>
</dbReference>